<dbReference type="GO" id="GO:0016818">
    <property type="term" value="F:hydrolase activity, acting on acid anhydrides, in phosphorus-containing anhydrides"/>
    <property type="evidence" value="ECO:0007669"/>
    <property type="project" value="InterPro"/>
</dbReference>
<dbReference type="Proteomes" id="UP000095602">
    <property type="component" value="Unassembled WGS sequence"/>
</dbReference>
<dbReference type="InterPro" id="IPR011545">
    <property type="entry name" value="DEAD/DEAH_box_helicase_dom"/>
</dbReference>
<dbReference type="GO" id="GO:0003676">
    <property type="term" value="F:nucleic acid binding"/>
    <property type="evidence" value="ECO:0007669"/>
    <property type="project" value="InterPro"/>
</dbReference>
<name>A0A174KCW0_9FIRM</name>
<dbReference type="GO" id="GO:0006139">
    <property type="term" value="P:nucleobase-containing compound metabolic process"/>
    <property type="evidence" value="ECO:0007669"/>
    <property type="project" value="InterPro"/>
</dbReference>
<accession>A0A174KCW0</accession>
<dbReference type="SMART" id="SM00491">
    <property type="entry name" value="HELICc2"/>
    <property type="match status" value="1"/>
</dbReference>
<sequence length="838" mass="97974">MIDFKKKLNREVSKKHVNPIDLYSELDRSSTTGPLRPTQEKVLREWNDIHRGKRDLVVKLHTGEGKTLIGLLMLQSKLNEGEGPCVYICPNKFLADQVYYEAKKFGIKVSLITENNTFPNDFIDGNAILLTYVQKIFNGKTIFGLDNQYQKVNTIVMDDAHACLDAIKQAYTVRISRRRNESMYSDIVGLFEDVLKEQGEGTFVDIQENEDYESIMLIPYWAWVDRKSEVIKLLSKDVDKDYLKFTWPLIRDEIEKCDAYLNGKEIQIIPHAFNVERFSSFHKAKQRILMSATTQDDMFFVKNLDFSIKSIIEPISCSDKKWSGEKMIIIPSLIQDDFTREKVIEYLCKFDWNKFGTCAIVPSKEKQNDYSNLYCNILDKDNIFTEITRRQDGQYGKTLVVANRYDGIDLPDDACRILILDSLPFFGSMSDIYEEKGRTECEFIRRKIAQKIEQGLGRSVRGEKDYCCIFIIGADLVKFIMSSETRNYFSPQTRKQIEIGLSIVEMSDDGSEKKESYLMDLIKQSVLRDDGWKEYYKSEMEKVESDKTISNQAMLIMEKQSEQFFINSKYEESALIIQNFLDSEKLREEDKGWYLQEIARRKYMISRIEADKFQSAAFEKNRQLLKPAREIVYQPFSGINASRANNIQKIFQKYETYDELILQVNDVLDNLSFGVQAEKFERAMDCIGKLLGFDCQRPDKMIRKGPDNLWKIGHDKYIMIECKSEVKDSRRYIYKSEVGQMENHCGWFEEVYHDASVLRIIAIVTNNVAPDANFSHKVVILRKKNLRKLKSNIKKFVQEFKNYDIKHITESVIDSALNKNFLSEQNIWEDYVEELRRE</sequence>
<feature type="domain" description="Helicase ATP-binding" evidence="1">
    <location>
        <begin position="47"/>
        <end position="312"/>
    </location>
</feature>
<dbReference type="SMART" id="SM00487">
    <property type="entry name" value="DEXDc"/>
    <property type="match status" value="1"/>
</dbReference>
<dbReference type="GO" id="GO:0005524">
    <property type="term" value="F:ATP binding"/>
    <property type="evidence" value="ECO:0007669"/>
    <property type="project" value="InterPro"/>
</dbReference>
<keyword evidence="2" id="KW-0347">Helicase</keyword>
<evidence type="ECO:0000313" key="2">
    <source>
        <dbReference type="EMBL" id="CUP07089.1"/>
    </source>
</evidence>
<dbReference type="AlphaFoldDB" id="A0A174KCW0"/>
<dbReference type="Pfam" id="PF13307">
    <property type="entry name" value="Helicase_C_2"/>
    <property type="match status" value="1"/>
</dbReference>
<dbReference type="PROSITE" id="PS51192">
    <property type="entry name" value="HELICASE_ATP_BIND_1"/>
    <property type="match status" value="1"/>
</dbReference>
<dbReference type="EMBL" id="CZAJ01000015">
    <property type="protein sequence ID" value="CUP07089.1"/>
    <property type="molecule type" value="Genomic_DNA"/>
</dbReference>
<reference evidence="2 3" key="1">
    <citation type="submission" date="2015-09" db="EMBL/GenBank/DDBJ databases">
        <authorList>
            <consortium name="Pathogen Informatics"/>
        </authorList>
    </citation>
    <scope>NUCLEOTIDE SEQUENCE [LARGE SCALE GENOMIC DNA]</scope>
    <source>
        <strain evidence="2 3">2789STDY5834884</strain>
    </source>
</reference>
<keyword evidence="2" id="KW-0067">ATP-binding</keyword>
<dbReference type="InterPro" id="IPR027417">
    <property type="entry name" value="P-loop_NTPase"/>
</dbReference>
<proteinExistence type="predicted"/>
<dbReference type="GO" id="GO:0004386">
    <property type="term" value="F:helicase activity"/>
    <property type="evidence" value="ECO:0007669"/>
    <property type="project" value="UniProtKB-KW"/>
</dbReference>
<keyword evidence="2" id="KW-0378">Hydrolase</keyword>
<protein>
    <submittedName>
        <fullName evidence="2">Ski2-like helicase</fullName>
    </submittedName>
</protein>
<dbReference type="Pfam" id="PF00270">
    <property type="entry name" value="DEAD"/>
    <property type="match status" value="1"/>
</dbReference>
<gene>
    <name evidence="2" type="ORF">ERS852497_01791</name>
</gene>
<organism evidence="2 3">
    <name type="scientific">Agathobacter rectalis</name>
    <dbReference type="NCBI Taxonomy" id="39491"/>
    <lineage>
        <taxon>Bacteria</taxon>
        <taxon>Bacillati</taxon>
        <taxon>Bacillota</taxon>
        <taxon>Clostridia</taxon>
        <taxon>Lachnospirales</taxon>
        <taxon>Lachnospiraceae</taxon>
        <taxon>Agathobacter</taxon>
    </lineage>
</organism>
<dbReference type="Gene3D" id="3.40.50.300">
    <property type="entry name" value="P-loop containing nucleotide triphosphate hydrolases"/>
    <property type="match status" value="2"/>
</dbReference>
<evidence type="ECO:0000259" key="1">
    <source>
        <dbReference type="PROSITE" id="PS51192"/>
    </source>
</evidence>
<dbReference type="InterPro" id="IPR014001">
    <property type="entry name" value="Helicase_ATP-bd"/>
</dbReference>
<evidence type="ECO:0000313" key="3">
    <source>
        <dbReference type="Proteomes" id="UP000095602"/>
    </source>
</evidence>
<dbReference type="InterPro" id="IPR006555">
    <property type="entry name" value="ATP-dep_Helicase_C"/>
</dbReference>
<dbReference type="RefSeq" id="WP_055273997.1">
    <property type="nucleotide sequence ID" value="NZ_CZAJ01000015.1"/>
</dbReference>
<keyword evidence="2" id="KW-0547">Nucleotide-binding</keyword>
<dbReference type="SUPFAM" id="SSF52540">
    <property type="entry name" value="P-loop containing nucleoside triphosphate hydrolases"/>
    <property type="match status" value="1"/>
</dbReference>